<gene>
    <name evidence="1" type="ORF">OXD698_LOCUS53920</name>
</gene>
<feature type="non-terminal residue" evidence="1">
    <location>
        <position position="1"/>
    </location>
</feature>
<sequence length="127" mass="14593">YLLTGKQQEHIAKIILNDHIQDKEISNHVKLATFRILRRLTHTYNITLEWIYKKQDSPLPVGNSTKKTVRNRGAPTEPLDDILICLPSTFDLTPQLLIKHLDFLTTKLNASNAKYISDAMLTISRKI</sequence>
<dbReference type="AlphaFoldDB" id="A0A820RUT2"/>
<evidence type="ECO:0000313" key="2">
    <source>
        <dbReference type="Proteomes" id="UP000663844"/>
    </source>
</evidence>
<organism evidence="1 2">
    <name type="scientific">Adineta steineri</name>
    <dbReference type="NCBI Taxonomy" id="433720"/>
    <lineage>
        <taxon>Eukaryota</taxon>
        <taxon>Metazoa</taxon>
        <taxon>Spiralia</taxon>
        <taxon>Gnathifera</taxon>
        <taxon>Rotifera</taxon>
        <taxon>Eurotatoria</taxon>
        <taxon>Bdelloidea</taxon>
        <taxon>Adinetida</taxon>
        <taxon>Adinetidae</taxon>
        <taxon>Adineta</taxon>
    </lineage>
</organism>
<reference evidence="1" key="1">
    <citation type="submission" date="2021-02" db="EMBL/GenBank/DDBJ databases">
        <authorList>
            <person name="Nowell W R."/>
        </authorList>
    </citation>
    <scope>NUCLEOTIDE SEQUENCE</scope>
</reference>
<dbReference type="Proteomes" id="UP000663844">
    <property type="component" value="Unassembled WGS sequence"/>
</dbReference>
<accession>A0A820RUT2</accession>
<dbReference type="EMBL" id="CAJOAZ010031814">
    <property type="protein sequence ID" value="CAF4442774.1"/>
    <property type="molecule type" value="Genomic_DNA"/>
</dbReference>
<proteinExistence type="predicted"/>
<feature type="non-terminal residue" evidence="1">
    <location>
        <position position="127"/>
    </location>
</feature>
<name>A0A820RUT2_9BILA</name>
<comment type="caution">
    <text evidence="1">The sequence shown here is derived from an EMBL/GenBank/DDBJ whole genome shotgun (WGS) entry which is preliminary data.</text>
</comment>
<evidence type="ECO:0000313" key="1">
    <source>
        <dbReference type="EMBL" id="CAF4442774.1"/>
    </source>
</evidence>
<protein>
    <submittedName>
        <fullName evidence="1">Uncharacterized protein</fullName>
    </submittedName>
</protein>